<reference evidence="2 3" key="1">
    <citation type="submission" date="2020-01" db="EMBL/GenBank/DDBJ databases">
        <title>Draft genome sequence of Cand. Neptunochlamydia vexilliferae K9.</title>
        <authorList>
            <person name="Schulz F."/>
            <person name="Koestlbacher S."/>
            <person name="Wascher F."/>
            <person name="Pizzetti I."/>
            <person name="Horn M."/>
        </authorList>
    </citation>
    <scope>NUCLEOTIDE SEQUENCE [LARGE SCALE GENOMIC DNA]</scope>
    <source>
        <strain evidence="2 3">K9</strain>
    </source>
</reference>
<keyword evidence="3" id="KW-1185">Reference proteome</keyword>
<feature type="compositionally biased region" description="Basic and acidic residues" evidence="1">
    <location>
        <begin position="61"/>
        <end position="71"/>
    </location>
</feature>
<proteinExistence type="predicted"/>
<feature type="compositionally biased region" description="Pro residues" evidence="1">
    <location>
        <begin position="83"/>
        <end position="107"/>
    </location>
</feature>
<evidence type="ECO:0000256" key="1">
    <source>
        <dbReference type="SAM" id="MobiDB-lite"/>
    </source>
</evidence>
<evidence type="ECO:0008006" key="4">
    <source>
        <dbReference type="Google" id="ProtNLM"/>
    </source>
</evidence>
<dbReference type="EMBL" id="JAAEJV010000004">
    <property type="protein sequence ID" value="MBF5058797.1"/>
    <property type="molecule type" value="Genomic_DNA"/>
</dbReference>
<comment type="caution">
    <text evidence="2">The sequence shown here is derived from an EMBL/GenBank/DDBJ whole genome shotgun (WGS) entry which is preliminary data.</text>
</comment>
<name>A0ABS0AXD3_9BACT</name>
<gene>
    <name evidence="2" type="ORF">NEPTK9_000296</name>
</gene>
<sequence>MVDMNDYFALVSDTLAYIQEKLPREHRHIISDGRVLSMRGLQGARWKEPQSGLLKQGNNGDFHRKGQDSRENLTTLSKLPPKVELPPPPKEVVAPPPTPEVKQPPPPPKKKAFELKPQPKPSSESLSGTLKILKEVAPDLYVHDTVPPDHKAKRVKEAWKEKQETPTFPILFQGAPYRSFVTNIAKAIDLTYGTCRIVEVEPQKKWDLFLESENLKLILAPDALIFGNKELLSFYQETPQQKVRTLGKVPLLLLPDLSLYYKDPYLKRALWNVICNTIGKLPNI</sequence>
<dbReference type="Proteomes" id="UP001194714">
    <property type="component" value="Unassembled WGS sequence"/>
</dbReference>
<protein>
    <recommendedName>
        <fullName evidence="4">Fe/B12 periplasmic-binding domain-containing protein</fullName>
    </recommendedName>
</protein>
<accession>A0ABS0AXD3</accession>
<evidence type="ECO:0000313" key="3">
    <source>
        <dbReference type="Proteomes" id="UP001194714"/>
    </source>
</evidence>
<organism evidence="2 3">
    <name type="scientific">Candidatus Neptunichlamydia vexilliferae</name>
    <dbReference type="NCBI Taxonomy" id="1651774"/>
    <lineage>
        <taxon>Bacteria</taxon>
        <taxon>Pseudomonadati</taxon>
        <taxon>Chlamydiota</taxon>
        <taxon>Chlamydiia</taxon>
        <taxon>Parachlamydiales</taxon>
        <taxon>Simkaniaceae</taxon>
        <taxon>Candidatus Neptunichlamydia</taxon>
    </lineage>
</organism>
<evidence type="ECO:0000313" key="2">
    <source>
        <dbReference type="EMBL" id="MBF5058797.1"/>
    </source>
</evidence>
<feature type="region of interest" description="Disordered" evidence="1">
    <location>
        <begin position="47"/>
        <end position="127"/>
    </location>
</feature>